<comment type="caution">
    <text evidence="1">The sequence shown here is derived from an EMBL/GenBank/DDBJ whole genome shotgun (WGS) entry which is preliminary data.</text>
</comment>
<reference evidence="1 2" key="1">
    <citation type="submission" date="2021-06" db="EMBL/GenBank/DDBJ databases">
        <title>Caerostris darwini draft genome.</title>
        <authorList>
            <person name="Kono N."/>
            <person name="Arakawa K."/>
        </authorList>
    </citation>
    <scope>NUCLEOTIDE SEQUENCE [LARGE SCALE GENOMIC DNA]</scope>
</reference>
<dbReference type="EMBL" id="BPLQ01009763">
    <property type="protein sequence ID" value="GIY46436.1"/>
    <property type="molecule type" value="Genomic_DNA"/>
</dbReference>
<sequence>MKNLKRQQYCQNFGSRLLPKYPFGIGVMRPIWVMATRDWESNNEEKYPLNHYNEPLDNILNSDPSDDSFNLLVDISDQVAIEGIQMLEIADPQASKNQRKHQNIDDFQTFRKLYERK</sequence>
<dbReference type="Proteomes" id="UP001054837">
    <property type="component" value="Unassembled WGS sequence"/>
</dbReference>
<name>A0AAV4TLU4_9ARAC</name>
<evidence type="ECO:0000313" key="1">
    <source>
        <dbReference type="EMBL" id="GIY46436.1"/>
    </source>
</evidence>
<dbReference type="AlphaFoldDB" id="A0AAV4TLU4"/>
<accession>A0AAV4TLU4</accession>
<evidence type="ECO:0000313" key="2">
    <source>
        <dbReference type="Proteomes" id="UP001054837"/>
    </source>
</evidence>
<organism evidence="1 2">
    <name type="scientific">Caerostris darwini</name>
    <dbReference type="NCBI Taxonomy" id="1538125"/>
    <lineage>
        <taxon>Eukaryota</taxon>
        <taxon>Metazoa</taxon>
        <taxon>Ecdysozoa</taxon>
        <taxon>Arthropoda</taxon>
        <taxon>Chelicerata</taxon>
        <taxon>Arachnida</taxon>
        <taxon>Araneae</taxon>
        <taxon>Araneomorphae</taxon>
        <taxon>Entelegynae</taxon>
        <taxon>Araneoidea</taxon>
        <taxon>Araneidae</taxon>
        <taxon>Caerostris</taxon>
    </lineage>
</organism>
<protein>
    <submittedName>
        <fullName evidence="1">Uncharacterized protein</fullName>
    </submittedName>
</protein>
<proteinExistence type="predicted"/>
<keyword evidence="2" id="KW-1185">Reference proteome</keyword>
<gene>
    <name evidence="1" type="ORF">CDAR_585951</name>
</gene>